<dbReference type="SUPFAM" id="SSF52540">
    <property type="entry name" value="P-loop containing nucleoside triphosphate hydrolases"/>
    <property type="match status" value="1"/>
</dbReference>
<organism evidence="1 2">
    <name type="scientific">Novosphingobium resinovorum</name>
    <dbReference type="NCBI Taxonomy" id="158500"/>
    <lineage>
        <taxon>Bacteria</taxon>
        <taxon>Pseudomonadati</taxon>
        <taxon>Pseudomonadota</taxon>
        <taxon>Alphaproteobacteria</taxon>
        <taxon>Sphingomonadales</taxon>
        <taxon>Sphingomonadaceae</taxon>
        <taxon>Novosphingobium</taxon>
    </lineage>
</organism>
<dbReference type="eggNOG" id="COG3598">
    <property type="taxonomic scope" value="Bacteria"/>
</dbReference>
<dbReference type="GO" id="GO:0004386">
    <property type="term" value="F:helicase activity"/>
    <property type="evidence" value="ECO:0007669"/>
    <property type="project" value="UniProtKB-KW"/>
</dbReference>
<keyword evidence="1" id="KW-0378">Hydrolase</keyword>
<dbReference type="RefSeq" id="WP_051587136.1">
    <property type="nucleotide sequence ID" value="NZ_JFYZ01000040.1"/>
</dbReference>
<comment type="caution">
    <text evidence="1">The sequence shown here is derived from an EMBL/GenBank/DDBJ whole genome shotgun (WGS) entry which is preliminary data.</text>
</comment>
<dbReference type="PATRIC" id="fig|158500.4.peg.4724"/>
<dbReference type="Gene3D" id="3.40.50.300">
    <property type="entry name" value="P-loop containing nucleotide triphosphate hydrolases"/>
    <property type="match status" value="1"/>
</dbReference>
<accession>A0A031JNA4</accession>
<keyword evidence="1" id="KW-0547">Nucleotide-binding</keyword>
<dbReference type="Pfam" id="PF13481">
    <property type="entry name" value="AAA_25"/>
    <property type="match status" value="1"/>
</dbReference>
<gene>
    <name evidence="1" type="ORF">BV97_04648</name>
</gene>
<dbReference type="EMBL" id="JFYZ01000040">
    <property type="protein sequence ID" value="EZP74910.1"/>
    <property type="molecule type" value="Genomic_DNA"/>
</dbReference>
<evidence type="ECO:0000313" key="1">
    <source>
        <dbReference type="EMBL" id="EZP74910.1"/>
    </source>
</evidence>
<keyword evidence="1" id="KW-0067">ATP-binding</keyword>
<evidence type="ECO:0000313" key="2">
    <source>
        <dbReference type="Proteomes" id="UP000024329"/>
    </source>
</evidence>
<sequence length="311" mass="34146">MNMPDNFDANDVETRIGLEKVREAFSQRKSMLPPFAPDEAYADEFGATAAPNAIALKATPFQWRDPATIPARKWLYGRHLIRKFVSLDIAPGGLGKSSVKIVEALAMASGLPLLGKDLHEGPLRVWLYNLEDPAEESERRIHAAAQHYELNPSQFGDRLYADSGREQPICIAEETEGGARIVRPVSDAVIAELQARKIDVLSIDPFVSSHAISENDNRAIDMVAKEWSRIADVCDCAINLVHHVRKTNGAEVTAESSRGAVSLIGAARSVVVYNRMTKEEAERAGVDPGDRGFYFRTQNDKANLAPPEAAD</sequence>
<proteinExistence type="predicted"/>
<name>A0A031JNA4_9SPHN</name>
<dbReference type="InterPro" id="IPR027417">
    <property type="entry name" value="P-loop_NTPase"/>
</dbReference>
<dbReference type="AlphaFoldDB" id="A0A031JNA4"/>
<keyword evidence="1" id="KW-0347">Helicase</keyword>
<protein>
    <submittedName>
        <fullName evidence="1">Plasmid and phage replicative helicase</fullName>
    </submittedName>
</protein>
<reference evidence="1 2" key="1">
    <citation type="submission" date="2014-03" db="EMBL/GenBank/DDBJ databases">
        <title>Whole genome sequence of Novosphingobium resinovorum KF1.</title>
        <authorList>
            <person name="Gan H.M."/>
            <person name="Gan H.Y."/>
            <person name="Chew T.H."/>
            <person name="Savka M.A."/>
        </authorList>
    </citation>
    <scope>NUCLEOTIDE SEQUENCE [LARGE SCALE GENOMIC DNA]</scope>
    <source>
        <strain evidence="1 2">KF1</strain>
    </source>
</reference>
<dbReference type="Proteomes" id="UP000024329">
    <property type="component" value="Unassembled WGS sequence"/>
</dbReference>